<dbReference type="SUPFAM" id="SSF55447">
    <property type="entry name" value="CO dehydrogenase flavoprotein C-terminal domain-like"/>
    <property type="match status" value="1"/>
</dbReference>
<dbReference type="Gene3D" id="1.10.150.120">
    <property type="entry name" value="[2Fe-2S]-binding domain"/>
    <property type="match status" value="1"/>
</dbReference>
<dbReference type="InterPro" id="IPR016208">
    <property type="entry name" value="Ald_Oxase/xanthine_DH-like"/>
</dbReference>
<keyword evidence="7 16" id="KW-0274">FAD</keyword>
<feature type="binding site" evidence="17">
    <location>
        <position position="117"/>
    </location>
    <ligand>
        <name>[2Fe-2S] cluster</name>
        <dbReference type="ChEBI" id="CHEBI:190135"/>
        <label>2</label>
    </ligand>
</feature>
<dbReference type="GO" id="GO:0005506">
    <property type="term" value="F:iron ion binding"/>
    <property type="evidence" value="ECO:0007669"/>
    <property type="project" value="InterPro"/>
</dbReference>
<dbReference type="FunFam" id="3.10.20.30:FF:000012">
    <property type="entry name" value="Xanthine dehydrogenase/oxidase"/>
    <property type="match status" value="1"/>
</dbReference>
<evidence type="ECO:0000256" key="2">
    <source>
        <dbReference type="ARBA" id="ARBA00006849"/>
    </source>
</evidence>
<accession>A0AAV7ECE3</accession>
<feature type="binding site" evidence="16">
    <location>
        <position position="359"/>
    </location>
    <ligand>
        <name>FAD</name>
        <dbReference type="ChEBI" id="CHEBI:57692"/>
    </ligand>
</feature>
<evidence type="ECO:0000256" key="1">
    <source>
        <dbReference type="ARBA" id="ARBA00001974"/>
    </source>
</evidence>
<feature type="binding site" evidence="17">
    <location>
        <position position="74"/>
    </location>
    <ligand>
        <name>[2Fe-2S] cluster</name>
        <dbReference type="ChEBI" id="CHEBI:190135"/>
        <label>1</label>
    </ligand>
</feature>
<dbReference type="InterPro" id="IPR000674">
    <property type="entry name" value="Ald_Oxase/Xan_DH_a/b"/>
</dbReference>
<feature type="binding site" evidence="17">
    <location>
        <position position="52"/>
    </location>
    <ligand>
        <name>[2Fe-2S] cluster</name>
        <dbReference type="ChEBI" id="CHEBI:190135"/>
        <label>1</label>
    </ligand>
</feature>
<dbReference type="Gene3D" id="3.10.20.30">
    <property type="match status" value="1"/>
</dbReference>
<dbReference type="SUPFAM" id="SSF56176">
    <property type="entry name" value="FAD-binding/transporter-associated domain-like"/>
    <property type="match status" value="1"/>
</dbReference>
<dbReference type="InterPro" id="IPR001041">
    <property type="entry name" value="2Fe-2S_ferredoxin-type"/>
</dbReference>
<sequence>MEKKRKLVFAVNGERFELEDFDPSTTLLEFLRTETRYAGAKLGCGEGGCGACVVLLSKYDPVIDQVEDFSISSCITLLISINGCSVTTTEGLGNKKKGFHSIHERFAGFSASQCGFCTPGICMSFFSKLVNSDKAHGSEPPPGFSKIKVLEAENAISGNLCRCTGYRPILDACKSFAGDVDMEDLGLNSFWREDQKPDVNKLPAYNPSAVCTFPDFLKNEIRSRDSNKAELGTTVTWFSPTSIDKLYTLLETENGNGHKVKLVVGNTGSGVYKERDSYDTYIDLRQIPELLMIRRDGSGVEFGAGITISKMIRVLKEDQDPIFTKLAEHMSKVASEFVRNTASLGGNLVLAQRNEFPSDIATILLAPGSSVTIYMDKKKVTNTLEEFLNGPSLDPKSLLLSIYIPSQEVFTNSSSEDELVVFDTYRAASRPQGNALPYLNAAFLAQISTHGTSGDHILQNLRLVFGAFGTKHAIRARNVEEFLIGKHVTADILLEGIRLLRTTIIPEEGTSSPGYRISLAVGFLFSFLLPFLKQSQIDRSSACADNGGHTVHFNGLMNQTSDSDNLMGPAPMISSKQIVEISTEYLPVGQPTRKVAAEIQASGEAVFVDDIPSPKDCLHGAFICSTKPLARVKGVKLKPTASGKVVTIISSKDIPESGVNIGTKSMFGGEKLFADDHTLCAGQPIGFVVAETQKCANMAASQAIVDYGTGDLGQPILTVEEAVERSSFFEIPPFLCPQPVGDFSKGMEEAEHRVISEVKLGSQYFFYMETQTALAIPDEDNCIVVYSSTQCPENTQSVIATCLGIPYHNVRVITRRVGGGFGGKAMRAVPVATACALAAYKLHKPVRTYLDRRTDMIMAGGRHPMKINYNVGFRSDGKITALHVDILINAGISEDISPIMPSNMVGAMKKYNWGALSFDIKVCRTNHPSKSAMRGPGEVQGSFIAECIIEHVASSLSLDADSIRKKNLHSFESLQIFYRNSSGDAVEYTLPMILDKLVLTSSFHARIFAIKHFNSCSKWKKRGISRVPIVHEVLVRPTPGKVSILNDGSIVVEVGGIELGQGLWTKVKQMTAFALGQLWEEGNEGLLERVRVVQADTLSLVQGGFTAGSTTSESSCEAVRTSCKVLVDRLRPLKEKLQLQMGELSWDALICQAALEAFNLSASTYWIPEASSMKYLNYGAAVSEVEIDLLTGATTILRTDIIYDGGQSLNPAVDLGQVEGGFVQGLGFFLFEEYSSNLEGLVVSEGTWTYKIPTVDNIPRQFHVELLNSGHHQNRVLSSKGSSEMSSSRPPPLPVVVSPVPVDDSLSRTISQEISTLEVTTPKPLKVYHHYKRFPALSHAKFDSSGEPLPNDSNLPTTICSACTQKVQDALKSPKWKEAMGAEMDALVERDT</sequence>
<dbReference type="Pfam" id="PF03450">
    <property type="entry name" value="CO_deh_flav_C"/>
    <property type="match status" value="1"/>
</dbReference>
<dbReference type="InterPro" id="IPR046867">
    <property type="entry name" value="AldOxase/xan_DH_MoCoBD2"/>
</dbReference>
<dbReference type="InterPro" id="IPR036683">
    <property type="entry name" value="CO_DH_flav_C_dom_sf"/>
</dbReference>
<dbReference type="InterPro" id="IPR016167">
    <property type="entry name" value="FAD-bd_PCMH_sub1"/>
</dbReference>
<dbReference type="InterPro" id="IPR008274">
    <property type="entry name" value="AldOxase/xan_DH_MoCoBD1"/>
</dbReference>
<keyword evidence="10 17" id="KW-0408">Iron</keyword>
<dbReference type="Pfam" id="PF20256">
    <property type="entry name" value="MoCoBD_2"/>
    <property type="match status" value="1"/>
</dbReference>
<dbReference type="Gene3D" id="3.30.390.50">
    <property type="entry name" value="CO dehydrogenase flavoprotein, C-terminal domain"/>
    <property type="match status" value="1"/>
</dbReference>
<dbReference type="SUPFAM" id="SSF54665">
    <property type="entry name" value="CO dehydrogenase molybdoprotein N-domain-like"/>
    <property type="match status" value="1"/>
</dbReference>
<dbReference type="GO" id="GO:0004031">
    <property type="term" value="F:aldehyde oxidase activity"/>
    <property type="evidence" value="ECO:0007669"/>
    <property type="project" value="UniProtKB-ARBA"/>
</dbReference>
<feature type="domain" description="2Fe-2S ferredoxin-type" evidence="19">
    <location>
        <begin position="5"/>
        <end position="92"/>
    </location>
</feature>
<feature type="binding site" evidence="16">
    <location>
        <position position="426"/>
    </location>
    <ligand>
        <name>FAD</name>
        <dbReference type="ChEBI" id="CHEBI:57692"/>
    </ligand>
</feature>
<dbReference type="InterPro" id="IPR002888">
    <property type="entry name" value="2Fe-2S-bd"/>
</dbReference>
<keyword evidence="6 17" id="KW-0479">Metal-binding</keyword>
<dbReference type="Pfam" id="PF00111">
    <property type="entry name" value="Fer2"/>
    <property type="match status" value="1"/>
</dbReference>
<comment type="cofactor">
    <cofactor evidence="17">
        <name>Mo-molybdopterin</name>
        <dbReference type="ChEBI" id="CHEBI:71302"/>
    </cofactor>
    <text evidence="17">Binds 1 Mo-molybdopterin (Mo-MPT) cofactor per subunit.</text>
</comment>
<reference evidence="21 22" key="1">
    <citation type="submission" date="2021-07" db="EMBL/GenBank/DDBJ databases">
        <title>The Aristolochia fimbriata genome: insights into angiosperm evolution, floral development and chemical biosynthesis.</title>
        <authorList>
            <person name="Jiao Y."/>
        </authorList>
    </citation>
    <scope>NUCLEOTIDE SEQUENCE [LARGE SCALE GENOMIC DNA]</scope>
    <source>
        <strain evidence="21">IBCAS-2021</strain>
        <tissue evidence="21">Leaf</tissue>
    </source>
</reference>
<feature type="binding site" evidence="17">
    <location>
        <position position="114"/>
    </location>
    <ligand>
        <name>[2Fe-2S] cluster</name>
        <dbReference type="ChEBI" id="CHEBI:190135"/>
        <label>2</label>
    </ligand>
</feature>
<keyword evidence="22" id="KW-1185">Reference proteome</keyword>
<evidence type="ECO:0000313" key="21">
    <source>
        <dbReference type="EMBL" id="KAG9445197.1"/>
    </source>
</evidence>
<dbReference type="InterPro" id="IPR006058">
    <property type="entry name" value="2Fe2S_fd_BS"/>
</dbReference>
<dbReference type="GO" id="GO:0051537">
    <property type="term" value="F:2 iron, 2 sulfur cluster binding"/>
    <property type="evidence" value="ECO:0007669"/>
    <property type="project" value="UniProtKB-KW"/>
</dbReference>
<dbReference type="Gene3D" id="3.30.365.10">
    <property type="entry name" value="Aldehyde oxidase/xanthine dehydrogenase, molybdopterin binding domain"/>
    <property type="match status" value="4"/>
</dbReference>
<keyword evidence="11 17" id="KW-0411">Iron-sulfur</keyword>
<protein>
    <submittedName>
        <fullName evidence="21">Uncharacterized protein</fullName>
    </submittedName>
</protein>
<feature type="binding site" evidence="16">
    <location>
        <begin position="343"/>
        <end position="347"/>
    </location>
    <ligand>
        <name>FAD</name>
        <dbReference type="ChEBI" id="CHEBI:57692"/>
    </ligand>
</feature>
<evidence type="ECO:0000256" key="12">
    <source>
        <dbReference type="ARBA" id="ARBA00023027"/>
    </source>
</evidence>
<evidence type="ECO:0000256" key="3">
    <source>
        <dbReference type="ARBA" id="ARBA00022505"/>
    </source>
</evidence>
<name>A0AAV7ECE3_ARIFI</name>
<comment type="similarity">
    <text evidence="2">Belongs to the xanthine dehydrogenase family.</text>
</comment>
<evidence type="ECO:0000256" key="4">
    <source>
        <dbReference type="ARBA" id="ARBA00022630"/>
    </source>
</evidence>
<feature type="compositionally biased region" description="Low complexity" evidence="18">
    <location>
        <begin position="1278"/>
        <end position="1288"/>
    </location>
</feature>
<dbReference type="Pfam" id="PF01799">
    <property type="entry name" value="Fer2_2"/>
    <property type="match status" value="1"/>
</dbReference>
<comment type="cofactor">
    <cofactor evidence="17">
        <name>[2Fe-2S] cluster</name>
        <dbReference type="ChEBI" id="CHEBI:190135"/>
    </cofactor>
    <text evidence="17">Binds 2 [2Fe-2S] clusters.</text>
</comment>
<dbReference type="SMART" id="SM01008">
    <property type="entry name" value="Ald_Xan_dh_C"/>
    <property type="match status" value="1"/>
</dbReference>
<evidence type="ECO:0000256" key="7">
    <source>
        <dbReference type="ARBA" id="ARBA00022827"/>
    </source>
</evidence>
<dbReference type="Pfam" id="PF00941">
    <property type="entry name" value="FAD_binding_5"/>
    <property type="match status" value="1"/>
</dbReference>
<feature type="domain" description="FAD-binding PCMH-type" evidence="20">
    <location>
        <begin position="230"/>
        <end position="409"/>
    </location>
</feature>
<dbReference type="InterPro" id="IPR036884">
    <property type="entry name" value="2Fe-2S-bd_dom_sf"/>
</dbReference>
<dbReference type="InterPro" id="IPR037165">
    <property type="entry name" value="AldOxase/xan_DH_Mopterin-bd_sf"/>
</dbReference>
<feature type="region of interest" description="Disordered" evidence="18">
    <location>
        <begin position="1275"/>
        <end position="1297"/>
    </location>
</feature>
<dbReference type="PANTHER" id="PTHR11908:SF132">
    <property type="entry name" value="ALDEHYDE OXIDASE 1-RELATED"/>
    <property type="match status" value="1"/>
</dbReference>
<dbReference type="Gene3D" id="3.30.43.10">
    <property type="entry name" value="Uridine Diphospho-n-acetylenolpyruvylglucosamine Reductase, domain 2"/>
    <property type="match status" value="1"/>
</dbReference>
<dbReference type="InterPro" id="IPR036318">
    <property type="entry name" value="FAD-bd_PCMH-like_sf"/>
</dbReference>
<dbReference type="InterPro" id="IPR005107">
    <property type="entry name" value="CO_DH_flav_C"/>
</dbReference>
<dbReference type="PIRSF" id="PIRSF000127">
    <property type="entry name" value="Xanthine_DH"/>
    <property type="match status" value="1"/>
</dbReference>
<evidence type="ECO:0000313" key="22">
    <source>
        <dbReference type="Proteomes" id="UP000825729"/>
    </source>
</evidence>
<dbReference type="InterPro" id="IPR016166">
    <property type="entry name" value="FAD-bd_PCMH"/>
</dbReference>
<feature type="binding site" evidence="17">
    <location>
        <position position="1108"/>
    </location>
    <ligand>
        <name>Mo-molybdopterin</name>
        <dbReference type="ChEBI" id="CHEBI:71302"/>
    </ligand>
    <ligandPart>
        <name>Mo</name>
        <dbReference type="ChEBI" id="CHEBI:28685"/>
    </ligandPart>
</feature>
<gene>
    <name evidence="21" type="ORF">H6P81_016537</name>
</gene>
<feature type="binding site" evidence="17">
    <location>
        <position position="821"/>
    </location>
    <ligand>
        <name>Mo-molybdopterin</name>
        <dbReference type="ChEBI" id="CHEBI:71302"/>
    </ligand>
    <ligandPart>
        <name>Mo</name>
        <dbReference type="ChEBI" id="CHEBI:28685"/>
    </ligandPart>
</feature>
<feature type="binding site" evidence="17">
    <location>
        <position position="161"/>
    </location>
    <ligand>
        <name>[2Fe-2S] cluster</name>
        <dbReference type="ChEBI" id="CHEBI:190135"/>
        <label>2</label>
    </ligand>
</feature>
<evidence type="ECO:0000256" key="11">
    <source>
        <dbReference type="ARBA" id="ARBA00023014"/>
    </source>
</evidence>
<feature type="binding site" evidence="17">
    <location>
        <position position="49"/>
    </location>
    <ligand>
        <name>[2Fe-2S] cluster</name>
        <dbReference type="ChEBI" id="CHEBI:190135"/>
        <label>1</label>
    </ligand>
</feature>
<dbReference type="Pfam" id="PF01315">
    <property type="entry name" value="Ald_Xan_dh_C"/>
    <property type="match status" value="1"/>
</dbReference>
<evidence type="ECO:0000256" key="18">
    <source>
        <dbReference type="SAM" id="MobiDB-lite"/>
    </source>
</evidence>
<proteinExistence type="inferred from homology"/>
<keyword evidence="5 17" id="KW-0001">2Fe-2S</keyword>
<feature type="binding site" evidence="17">
    <location>
        <position position="44"/>
    </location>
    <ligand>
        <name>[2Fe-2S] cluster</name>
        <dbReference type="ChEBI" id="CHEBI:190135"/>
        <label>1</label>
    </ligand>
</feature>
<keyword evidence="12" id="KW-0520">NAD</keyword>
<dbReference type="PANTHER" id="PTHR11908">
    <property type="entry name" value="XANTHINE DEHYDROGENASE"/>
    <property type="match status" value="1"/>
</dbReference>
<keyword evidence="9" id="KW-0560">Oxidoreductase</keyword>
<dbReference type="GO" id="GO:0071949">
    <property type="term" value="F:FAD binding"/>
    <property type="evidence" value="ECO:0007669"/>
    <property type="project" value="InterPro"/>
</dbReference>
<evidence type="ECO:0000256" key="10">
    <source>
        <dbReference type="ARBA" id="ARBA00023004"/>
    </source>
</evidence>
<dbReference type="FunFam" id="1.10.150.120:FF:000006">
    <property type="entry name" value="Aldehyde oxidase"/>
    <property type="match status" value="1"/>
</dbReference>
<keyword evidence="8" id="KW-0937">Abscisic acid biosynthesis</keyword>
<evidence type="ECO:0000256" key="9">
    <source>
        <dbReference type="ARBA" id="ARBA00023002"/>
    </source>
</evidence>
<dbReference type="Pfam" id="PF02738">
    <property type="entry name" value="MoCoBD_1"/>
    <property type="match status" value="1"/>
</dbReference>
<dbReference type="SUPFAM" id="SSF47741">
    <property type="entry name" value="CO dehydrogenase ISP C-domain like"/>
    <property type="match status" value="1"/>
</dbReference>
<evidence type="ECO:0000259" key="19">
    <source>
        <dbReference type="PROSITE" id="PS51085"/>
    </source>
</evidence>
<dbReference type="SUPFAM" id="SSF56003">
    <property type="entry name" value="Molybdenum cofactor-binding domain"/>
    <property type="match status" value="1"/>
</dbReference>
<dbReference type="PROSITE" id="PS00197">
    <property type="entry name" value="2FE2S_FER_1"/>
    <property type="match status" value="1"/>
</dbReference>
<dbReference type="GO" id="GO:0009688">
    <property type="term" value="P:abscisic acid biosynthetic process"/>
    <property type="evidence" value="ECO:0007669"/>
    <property type="project" value="UniProtKB-KW"/>
</dbReference>
<dbReference type="GO" id="GO:0009851">
    <property type="term" value="P:auxin biosynthetic process"/>
    <property type="evidence" value="ECO:0007669"/>
    <property type="project" value="UniProtKB-KW"/>
</dbReference>
<feature type="binding site" evidence="17">
    <location>
        <position position="934"/>
    </location>
    <ligand>
        <name>Mo-molybdopterin</name>
        <dbReference type="ChEBI" id="CHEBI:71302"/>
    </ligand>
    <ligandPart>
        <name>Mo</name>
        <dbReference type="ChEBI" id="CHEBI:28685"/>
    </ligandPart>
</feature>
<dbReference type="PROSITE" id="PS51085">
    <property type="entry name" value="2FE2S_FER_2"/>
    <property type="match status" value="1"/>
</dbReference>
<feature type="binding site" evidence="17">
    <location>
        <position position="790"/>
    </location>
    <ligand>
        <name>Mo-molybdopterin</name>
        <dbReference type="ChEBI" id="CHEBI:71302"/>
    </ligand>
    <ligandPart>
        <name>Mo</name>
        <dbReference type="ChEBI" id="CHEBI:28685"/>
    </ligandPart>
</feature>
<dbReference type="Gene3D" id="3.30.465.10">
    <property type="match status" value="1"/>
</dbReference>
<evidence type="ECO:0000256" key="14">
    <source>
        <dbReference type="ARBA" id="ARBA00034078"/>
    </source>
</evidence>
<dbReference type="InterPro" id="IPR002346">
    <property type="entry name" value="Mopterin_DH_FAD-bd"/>
</dbReference>
<feature type="binding site" evidence="17">
    <location>
        <position position="163"/>
    </location>
    <ligand>
        <name>[2Fe-2S] cluster</name>
        <dbReference type="ChEBI" id="CHEBI:190135"/>
        <label>2</label>
    </ligand>
</feature>
<feature type="binding site" evidence="16">
    <location>
        <position position="399"/>
    </location>
    <ligand>
        <name>FAD</name>
        <dbReference type="ChEBI" id="CHEBI:57692"/>
    </ligand>
</feature>
<dbReference type="InterPro" id="IPR036856">
    <property type="entry name" value="Ald_Oxase/Xan_DH_a/b_sf"/>
</dbReference>
<dbReference type="SUPFAM" id="SSF54292">
    <property type="entry name" value="2Fe-2S ferredoxin-like"/>
    <property type="match status" value="1"/>
</dbReference>
<dbReference type="SMART" id="SM01092">
    <property type="entry name" value="CO_deh_flav_C"/>
    <property type="match status" value="1"/>
</dbReference>
<dbReference type="FunFam" id="3.30.365.10:FF:000001">
    <property type="entry name" value="Xanthine dehydrogenase oxidase"/>
    <property type="match status" value="1"/>
</dbReference>
<comment type="caution">
    <text evidence="21">The sequence shown here is derived from an EMBL/GenBank/DDBJ whole genome shotgun (WGS) entry which is preliminary data.</text>
</comment>
<dbReference type="Gene3D" id="3.90.1170.50">
    <property type="entry name" value="Aldehyde oxidase/xanthine dehydrogenase, a/b hammerhead"/>
    <property type="match status" value="1"/>
</dbReference>
<evidence type="ECO:0000259" key="20">
    <source>
        <dbReference type="PROSITE" id="PS51387"/>
    </source>
</evidence>
<dbReference type="EMBL" id="JAINDJ010000006">
    <property type="protein sequence ID" value="KAG9445197.1"/>
    <property type="molecule type" value="Genomic_DNA"/>
</dbReference>
<keyword evidence="13" id="KW-0073">Auxin biosynthesis</keyword>
<evidence type="ECO:0000256" key="13">
    <source>
        <dbReference type="ARBA" id="ARBA00023070"/>
    </source>
</evidence>
<dbReference type="PROSITE" id="PS51387">
    <property type="entry name" value="FAD_PCMH"/>
    <property type="match status" value="1"/>
</dbReference>
<evidence type="ECO:0000256" key="6">
    <source>
        <dbReference type="ARBA" id="ARBA00022723"/>
    </source>
</evidence>
<dbReference type="InterPro" id="IPR016169">
    <property type="entry name" value="FAD-bd_PCMH_sub2"/>
</dbReference>
<evidence type="ECO:0000256" key="5">
    <source>
        <dbReference type="ARBA" id="ARBA00022714"/>
    </source>
</evidence>
<comment type="cofactor">
    <cofactor evidence="1 16">
        <name>FAD</name>
        <dbReference type="ChEBI" id="CHEBI:57692"/>
    </cofactor>
</comment>
<keyword evidence="3 17" id="KW-0500">Molybdenum</keyword>
<comment type="cofactor">
    <cofactor evidence="14">
        <name>[2Fe-2S] cluster</name>
        <dbReference type="ChEBI" id="CHEBI:190135"/>
    </cofactor>
</comment>
<dbReference type="InterPro" id="IPR036010">
    <property type="entry name" value="2Fe-2S_ferredoxin-like_sf"/>
</dbReference>
<organism evidence="21 22">
    <name type="scientific">Aristolochia fimbriata</name>
    <name type="common">White veined hardy Dutchman's pipe vine</name>
    <dbReference type="NCBI Taxonomy" id="158543"/>
    <lineage>
        <taxon>Eukaryota</taxon>
        <taxon>Viridiplantae</taxon>
        <taxon>Streptophyta</taxon>
        <taxon>Embryophyta</taxon>
        <taxon>Tracheophyta</taxon>
        <taxon>Spermatophyta</taxon>
        <taxon>Magnoliopsida</taxon>
        <taxon>Magnoliidae</taxon>
        <taxon>Piperales</taxon>
        <taxon>Aristolochiaceae</taxon>
        <taxon>Aristolochia</taxon>
    </lineage>
</organism>
<dbReference type="InterPro" id="IPR012675">
    <property type="entry name" value="Beta-grasp_dom_sf"/>
</dbReference>
<evidence type="ECO:0000256" key="17">
    <source>
        <dbReference type="PIRSR" id="PIRSR000127-3"/>
    </source>
</evidence>
<evidence type="ECO:0000256" key="15">
    <source>
        <dbReference type="PIRSR" id="PIRSR000127-1"/>
    </source>
</evidence>
<keyword evidence="4" id="KW-0285">Flavoprotein</keyword>
<evidence type="ECO:0000256" key="8">
    <source>
        <dbReference type="ARBA" id="ARBA00022865"/>
    </source>
</evidence>
<evidence type="ECO:0000256" key="16">
    <source>
        <dbReference type="PIRSR" id="PIRSR000127-2"/>
    </source>
</evidence>
<feature type="active site" description="Proton acceptor" evidence="15">
    <location>
        <position position="1284"/>
    </location>
</feature>
<dbReference type="Proteomes" id="UP000825729">
    <property type="component" value="Unassembled WGS sequence"/>
</dbReference>